<protein>
    <submittedName>
        <fullName evidence="1">Uncharacterized protein</fullName>
    </submittedName>
</protein>
<organism evidence="1 2">
    <name type="scientific">Burkholderia semiarida</name>
    <dbReference type="NCBI Taxonomy" id="2843303"/>
    <lineage>
        <taxon>Bacteria</taxon>
        <taxon>Pseudomonadati</taxon>
        <taxon>Pseudomonadota</taxon>
        <taxon>Betaproteobacteria</taxon>
        <taxon>Burkholderiales</taxon>
        <taxon>Burkholderiaceae</taxon>
        <taxon>Burkholderia</taxon>
        <taxon>Burkholderia cepacia complex</taxon>
    </lineage>
</organism>
<accession>A0ABW7KZH2</accession>
<sequence>MIRQDFDSLGCRSARLRRETELHPRLVGLRPVACRERVHPHTYALAVRVVEAAPDLARGRQRGRKPVAR</sequence>
<gene>
    <name evidence="1" type="ORF">ACGTRS_03620</name>
</gene>
<evidence type="ECO:0000313" key="1">
    <source>
        <dbReference type="EMBL" id="MFH5250316.1"/>
    </source>
</evidence>
<keyword evidence="2" id="KW-1185">Reference proteome</keyword>
<dbReference type="EMBL" id="JBIMPM010000003">
    <property type="protein sequence ID" value="MFH5250316.1"/>
    <property type="molecule type" value="Genomic_DNA"/>
</dbReference>
<name>A0ABW7KZH2_9BURK</name>
<dbReference type="Proteomes" id="UP001609186">
    <property type="component" value="Unassembled WGS sequence"/>
</dbReference>
<dbReference type="RefSeq" id="WP_395128555.1">
    <property type="nucleotide sequence ID" value="NZ_JBIMPM010000003.1"/>
</dbReference>
<comment type="caution">
    <text evidence="1">The sequence shown here is derived from an EMBL/GenBank/DDBJ whole genome shotgun (WGS) entry which is preliminary data.</text>
</comment>
<evidence type="ECO:0000313" key="2">
    <source>
        <dbReference type="Proteomes" id="UP001609186"/>
    </source>
</evidence>
<proteinExistence type="predicted"/>
<reference evidence="1 2" key="1">
    <citation type="submission" date="2024-10" db="EMBL/GenBank/DDBJ databases">
        <title>Burkholderia semiarida in Mexico.</title>
        <authorList>
            <person name="Estrada P."/>
        </authorList>
    </citation>
    <scope>NUCLEOTIDE SEQUENCE [LARGE SCALE GENOMIC DNA]</scope>
    <source>
        <strain evidence="1 2">CLM7-1</strain>
    </source>
</reference>